<proteinExistence type="predicted"/>
<comment type="caution">
    <text evidence="2">The sequence shown here is derived from an EMBL/GenBank/DDBJ whole genome shotgun (WGS) entry which is preliminary data.</text>
</comment>
<keyword evidence="3" id="KW-1185">Reference proteome</keyword>
<dbReference type="Proteomes" id="UP000317519">
    <property type="component" value="Unassembled WGS sequence"/>
</dbReference>
<dbReference type="EMBL" id="VLKO01000014">
    <property type="protein sequence ID" value="TWH99435.1"/>
    <property type="molecule type" value="Genomic_DNA"/>
</dbReference>
<evidence type="ECO:0000313" key="2">
    <source>
        <dbReference type="EMBL" id="TWH99435.1"/>
    </source>
</evidence>
<protein>
    <recommendedName>
        <fullName evidence="4">T9SS sorting signal type C domain-containing protein</fullName>
    </recommendedName>
</protein>
<feature type="chain" id="PRO_5047508153" description="T9SS sorting signal type C domain-containing protein" evidence="1">
    <location>
        <begin position="28"/>
        <end position="928"/>
    </location>
</feature>
<feature type="signal peptide" evidence="1">
    <location>
        <begin position="1"/>
        <end position="27"/>
    </location>
</feature>
<organism evidence="2 3">
    <name type="scientific">Flavobacterium tiangeerense</name>
    <dbReference type="NCBI Taxonomy" id="459471"/>
    <lineage>
        <taxon>Bacteria</taxon>
        <taxon>Pseudomonadati</taxon>
        <taxon>Bacteroidota</taxon>
        <taxon>Flavobacteriia</taxon>
        <taxon>Flavobacteriales</taxon>
        <taxon>Flavobacteriaceae</taxon>
        <taxon>Flavobacterium</taxon>
    </lineage>
</organism>
<evidence type="ECO:0000256" key="1">
    <source>
        <dbReference type="SAM" id="SignalP"/>
    </source>
</evidence>
<evidence type="ECO:0008006" key="4">
    <source>
        <dbReference type="Google" id="ProtNLM"/>
    </source>
</evidence>
<sequence>MKKTLLNNVLFVLLTFLGLSLSSSLNAQTTYTWNQTGSASFGLAANWSPSRDTPAANDILVFNNGATTTVTDVPTQTIVGLTVAANTNVTLNTSATPAKILTITNGLSGADFSVESGSQLNVAITGGAFPLTIAIGTGATGIVAGSMTFSSATANTINTITAADASGLTFTNGATLTQSTNSTGSIFGNGTSNSVIFASGSTFIQAAGSNPFQKTQPASVVVFQTGSLFKIIGNISSAFSGRTYPNLEIAATGYNQSPTGGAVLSIDNLTITTGILNMNLTSAVSIKGNVNIATGQTLTFSPATAAGSLTFNGATAQTINNSGTLTFTANTNAIIANTNGVTFNQSQTLLGSTTVNAGATLATNGILTLSGTPSINGTLRLNSTGLLAGAAPTYGTASSLVYNGVIGGSNVGNEWTGNSTTAGAGIPNNVTLNSSSININSNRGLAGNLTIDSGSTVTVKSGNNLSVANNLFNNGTESSFVLENNANLIQNGTTNINTGAITINRSGASLMLLDYGLWSSPVSGQKLKAFSPNTLDNRFYTYNPTTNIYVPVATPATTDFVTGNGYLIRVPNDHPTTPTIWSGIFRGVPNNGNISVSGLTTGTFNAVGNPYPSTISADAFITANNLTEPLYFWRKTNAAAGTAYATYTMAGAVGTPGNGGITPNGTIQVGQGFIVKTTSNLVAFTNAMRTANNSNQILKTTTTEKNRIWLNLSKGTESVNQMMVAYMDGATSEIDNTLDGRYINDNETALTSSLKGEEFVIQAKGLPFDSSDIVPLSFKTELAGSFTIAIDKVDGLFLGNQEIVLKDLKAGTEQNLKTGSYTFTSEAGTFKNRFEIAFKNNQTLDISTPNFDENSVIVFNQNGTLNVSTGKNAIKNIRVFDIRGVLIAEQKDVNSNKASIKNVTASKQAVLIQITSEDNKTVTKKAIF</sequence>
<dbReference type="RefSeq" id="WP_144894173.1">
    <property type="nucleotide sequence ID" value="NZ_VLKO01000014.1"/>
</dbReference>
<gene>
    <name evidence="2" type="ORF">IQ05_03063</name>
</gene>
<accession>A0ABY3FK82</accession>
<keyword evidence="1" id="KW-0732">Signal</keyword>
<name>A0ABY3FK82_9FLAO</name>
<reference evidence="2 3" key="1">
    <citation type="journal article" date="2015" name="Stand. Genomic Sci.">
        <title>Genomic Encyclopedia of Bacterial and Archaeal Type Strains, Phase III: the genomes of soil and plant-associated and newly described type strains.</title>
        <authorList>
            <person name="Whitman W.B."/>
            <person name="Woyke T."/>
            <person name="Klenk H.P."/>
            <person name="Zhou Y."/>
            <person name="Lilburn T.G."/>
            <person name="Beck B.J."/>
            <person name="De Vos P."/>
            <person name="Vandamme P."/>
            <person name="Eisen J.A."/>
            <person name="Garrity G."/>
            <person name="Hugenholtz P."/>
            <person name="Kyrpides N.C."/>
        </authorList>
    </citation>
    <scope>NUCLEOTIDE SEQUENCE [LARGE SCALE GENOMIC DNA]</scope>
    <source>
        <strain evidence="2 3">CGMCC 1.6847</strain>
    </source>
</reference>
<dbReference type="NCBIfam" id="NF033708">
    <property type="entry name" value="T9SS_Cterm_ChiA"/>
    <property type="match status" value="1"/>
</dbReference>
<evidence type="ECO:0000313" key="3">
    <source>
        <dbReference type="Proteomes" id="UP000317519"/>
    </source>
</evidence>